<evidence type="ECO:0000313" key="6">
    <source>
        <dbReference type="Proteomes" id="UP000694403"/>
    </source>
</evidence>
<dbReference type="Ensembl" id="ENSCSRT00000029740.1">
    <property type="protein sequence ID" value="ENSCSRP00000028584.1"/>
    <property type="gene ID" value="ENSCSRG00000021025.1"/>
</dbReference>
<dbReference type="GO" id="GO:0120212">
    <property type="term" value="C:sperm head-tail coupling apparatus"/>
    <property type="evidence" value="ECO:0007669"/>
    <property type="project" value="InterPro"/>
</dbReference>
<keyword evidence="2" id="KW-0597">Phosphoprotein</keyword>
<reference evidence="5" key="2">
    <citation type="submission" date="2025-09" db="UniProtKB">
        <authorList>
            <consortium name="Ensembl"/>
        </authorList>
    </citation>
    <scope>IDENTIFICATION</scope>
</reference>
<dbReference type="Pfam" id="PF14909">
    <property type="entry name" value="SPATA6"/>
    <property type="match status" value="1"/>
</dbReference>
<keyword evidence="6" id="KW-1185">Reference proteome</keyword>
<dbReference type="InterPro" id="IPR032732">
    <property type="entry name" value="SPATA6_N"/>
</dbReference>
<protein>
    <recommendedName>
        <fullName evidence="4">Spermatogenesis-associated protein 6 N-terminal domain-containing protein</fullName>
    </recommendedName>
</protein>
<sequence>IVLGIIVSVQSLGRVTCPGVFLPEKHDIYLSVCIMGQYKETECLPPIFPLLFHEKMWFEKVFESAVDPAAVTEMLEILPFFTLSVGDNLAIYEENTRDFLFPEPKLTPVYPGVERELLMKTSPSFPGIAPKIEFSTRTTITELPFQNRKNRTRTQRSASVSPRRRSISPARCKTTKKKDNKICKSLTRLLRARSPSPNATKHLCQLCKENQQQQSRLSLGSAGYKLDAETRPPFVVRHVSLNIARRPKEINQQQICKCKKKCVIDLWNSLPPDSIEVSLLADSGKD</sequence>
<dbReference type="AlphaFoldDB" id="A0A8C3TIE1"/>
<evidence type="ECO:0000256" key="2">
    <source>
        <dbReference type="ARBA" id="ARBA00022553"/>
    </source>
</evidence>
<feature type="region of interest" description="Disordered" evidence="3">
    <location>
        <begin position="147"/>
        <end position="172"/>
    </location>
</feature>
<evidence type="ECO:0000256" key="1">
    <source>
        <dbReference type="ARBA" id="ARBA00006215"/>
    </source>
</evidence>
<organism evidence="5 6">
    <name type="scientific">Chelydra serpentina</name>
    <name type="common">Snapping turtle</name>
    <name type="synonym">Testudo serpentina</name>
    <dbReference type="NCBI Taxonomy" id="8475"/>
    <lineage>
        <taxon>Eukaryota</taxon>
        <taxon>Metazoa</taxon>
        <taxon>Chordata</taxon>
        <taxon>Craniata</taxon>
        <taxon>Vertebrata</taxon>
        <taxon>Euteleostomi</taxon>
        <taxon>Archelosauria</taxon>
        <taxon>Testudinata</taxon>
        <taxon>Testudines</taxon>
        <taxon>Cryptodira</taxon>
        <taxon>Durocryptodira</taxon>
        <taxon>Americhelydia</taxon>
        <taxon>Chelydroidea</taxon>
        <taxon>Chelydridae</taxon>
        <taxon>Chelydra</taxon>
    </lineage>
</organism>
<dbReference type="GO" id="GO:0007283">
    <property type="term" value="P:spermatogenesis"/>
    <property type="evidence" value="ECO:0007669"/>
    <property type="project" value="InterPro"/>
</dbReference>
<dbReference type="Proteomes" id="UP000694403">
    <property type="component" value="Unplaced"/>
</dbReference>
<comment type="similarity">
    <text evidence="1">Belongs to the SPATA6 family.</text>
</comment>
<reference evidence="5" key="1">
    <citation type="submission" date="2025-08" db="UniProtKB">
        <authorList>
            <consortium name="Ensembl"/>
        </authorList>
    </citation>
    <scope>IDENTIFICATION</scope>
</reference>
<evidence type="ECO:0000259" key="4">
    <source>
        <dbReference type="Pfam" id="PF14909"/>
    </source>
</evidence>
<accession>A0A8C3TIE1</accession>
<dbReference type="PANTHER" id="PTHR16435:SF5">
    <property type="entry name" value="SPERMATOGENESIS ASSOCIATED 6-LIKE PROTEIN"/>
    <property type="match status" value="1"/>
</dbReference>
<dbReference type="PANTHER" id="PTHR16435">
    <property type="entry name" value="SPERMATOGENESIS-ASSOCIATED PROTEIN 6 SPATA6"/>
    <property type="match status" value="1"/>
</dbReference>
<evidence type="ECO:0000256" key="3">
    <source>
        <dbReference type="SAM" id="MobiDB-lite"/>
    </source>
</evidence>
<feature type="domain" description="Spermatogenesis-associated protein 6 N-terminal" evidence="4">
    <location>
        <begin position="13"/>
        <end position="140"/>
    </location>
</feature>
<proteinExistence type="inferred from homology"/>
<name>A0A8C3TIE1_CHESE</name>
<dbReference type="InterPro" id="IPR042769">
    <property type="entry name" value="SPATA6_fam"/>
</dbReference>
<evidence type="ECO:0000313" key="5">
    <source>
        <dbReference type="Ensembl" id="ENSCSRP00000028584.1"/>
    </source>
</evidence>
<dbReference type="GO" id="GO:0032027">
    <property type="term" value="F:myosin light chain binding"/>
    <property type="evidence" value="ECO:0007669"/>
    <property type="project" value="InterPro"/>
</dbReference>